<feature type="region of interest" description="Disordered" evidence="1">
    <location>
        <begin position="507"/>
        <end position="558"/>
    </location>
</feature>
<dbReference type="InterPro" id="IPR013783">
    <property type="entry name" value="Ig-like_fold"/>
</dbReference>
<evidence type="ECO:0000313" key="2">
    <source>
        <dbReference type="EMBL" id="RMZ98007.1"/>
    </source>
</evidence>
<dbReference type="PANTHER" id="PTHR45912:SF3">
    <property type="entry name" value="CILIA- AND FLAGELLA-ASSOCIATED PROTEIN 47"/>
    <property type="match status" value="1"/>
</dbReference>
<protein>
    <submittedName>
        <fullName evidence="2">Cilia-and flagella-associated 47</fullName>
    </submittedName>
</protein>
<keyword evidence="2" id="KW-0969">Cilium</keyword>
<dbReference type="GO" id="GO:0005929">
    <property type="term" value="C:cilium"/>
    <property type="evidence" value="ECO:0007669"/>
    <property type="project" value="TreeGrafter"/>
</dbReference>
<accession>A0A3M7PH51</accession>
<evidence type="ECO:0000256" key="1">
    <source>
        <dbReference type="SAM" id="MobiDB-lite"/>
    </source>
</evidence>
<keyword evidence="2" id="KW-0282">Flagellum</keyword>
<organism evidence="2 3">
    <name type="scientific">Brachionus plicatilis</name>
    <name type="common">Marine rotifer</name>
    <name type="synonym">Brachionus muelleri</name>
    <dbReference type="NCBI Taxonomy" id="10195"/>
    <lineage>
        <taxon>Eukaryota</taxon>
        <taxon>Metazoa</taxon>
        <taxon>Spiralia</taxon>
        <taxon>Gnathifera</taxon>
        <taxon>Rotifera</taxon>
        <taxon>Eurotatoria</taxon>
        <taxon>Monogononta</taxon>
        <taxon>Pseudotrocha</taxon>
        <taxon>Ploima</taxon>
        <taxon>Brachionidae</taxon>
        <taxon>Brachionus</taxon>
    </lineage>
</organism>
<feature type="non-terminal residue" evidence="2">
    <location>
        <position position="570"/>
    </location>
</feature>
<sequence>MTTTKTFYLTNTGSHNAYFQVLDTKPIPGMVISPGYGLAPLNALTAIKCEMNPTEIIKFDARVLIQIRGGKQLELRLSGESEEPIVDIDLPKFEFGGIFSGAVSRMPFKIENTSKVKARVEFNLKRYHDFSIKTLDKTTELVENERNYELVVNGDEEVPLELIFAPTEVASYEFELPISVNRPDDNLDGYASSSPYTDYTSVRGKTPLTRKSSRYSLYNYIPKRKVIAIGLRPAIEISNPNINFKIPIAYFEKLRDGGFFEAKATQLINKSHKPVKWCVDLRKSNKVLEDGIFKLCDGSLVPFIGGDKKSHGPEGVLGPNEACDLNVLFSPNKPGVYNCTLPIVINDYFEQAFYHIFVSGELLAPVIKFEPEVLILRPVPLGVKLSDQFFIRPVGYEKKSNLKLEVQSAKAINEDLIDVINAQFVNEPVIDPNNDQNLIEVSITFSSNQPISNSVKLKFTDDQHREFFYNVVVTSDNSLFTCYGFLADHNSDYQIVLETGQIMKGTRPQKQTSVTSELSGEPILRPCSNTSRLTNNHSVSPTFDMNASTADPSPIKEQDDEIQAAFNGEV</sequence>
<dbReference type="STRING" id="10195.A0A3M7PH51"/>
<keyword evidence="2" id="KW-0966">Cell projection</keyword>
<feature type="compositionally biased region" description="Polar residues" evidence="1">
    <location>
        <begin position="508"/>
        <end position="518"/>
    </location>
</feature>
<gene>
    <name evidence="2" type="ORF">BpHYR1_037354</name>
</gene>
<evidence type="ECO:0000313" key="3">
    <source>
        <dbReference type="Proteomes" id="UP000276133"/>
    </source>
</evidence>
<dbReference type="AlphaFoldDB" id="A0A3M7PH51"/>
<feature type="compositionally biased region" description="Polar residues" evidence="1">
    <location>
        <begin position="527"/>
        <end position="551"/>
    </location>
</feature>
<dbReference type="PANTHER" id="PTHR45912">
    <property type="entry name" value="CILIA- AND FLAGELLA-ASSOCIATED PROTEIN 47"/>
    <property type="match status" value="1"/>
</dbReference>
<dbReference type="Proteomes" id="UP000276133">
    <property type="component" value="Unassembled WGS sequence"/>
</dbReference>
<name>A0A3M7PH51_BRAPC</name>
<dbReference type="GO" id="GO:0060271">
    <property type="term" value="P:cilium assembly"/>
    <property type="evidence" value="ECO:0007669"/>
    <property type="project" value="TreeGrafter"/>
</dbReference>
<keyword evidence="3" id="KW-1185">Reference proteome</keyword>
<dbReference type="OrthoDB" id="10060824at2759"/>
<dbReference type="Gene3D" id="2.60.40.10">
    <property type="entry name" value="Immunoglobulins"/>
    <property type="match status" value="2"/>
</dbReference>
<comment type="caution">
    <text evidence="2">The sequence shown here is derived from an EMBL/GenBank/DDBJ whole genome shotgun (WGS) entry which is preliminary data.</text>
</comment>
<proteinExistence type="predicted"/>
<reference evidence="2 3" key="1">
    <citation type="journal article" date="2018" name="Sci. Rep.">
        <title>Genomic signatures of local adaptation to the degree of environmental predictability in rotifers.</title>
        <authorList>
            <person name="Franch-Gras L."/>
            <person name="Hahn C."/>
            <person name="Garcia-Roger E.M."/>
            <person name="Carmona M.J."/>
            <person name="Serra M."/>
            <person name="Gomez A."/>
        </authorList>
    </citation>
    <scope>NUCLEOTIDE SEQUENCE [LARGE SCALE GENOMIC DNA]</scope>
    <source>
        <strain evidence="2">HYR1</strain>
    </source>
</reference>
<dbReference type="EMBL" id="REGN01011031">
    <property type="protein sequence ID" value="RMZ98007.1"/>
    <property type="molecule type" value="Genomic_DNA"/>
</dbReference>